<name>A0ABN2AE90_9ACTN</name>
<dbReference type="Pfam" id="PF02746">
    <property type="entry name" value="MR_MLE_N"/>
    <property type="match status" value="1"/>
</dbReference>
<keyword evidence="6" id="KW-1185">Reference proteome</keyword>
<feature type="domain" description="Mandelate racemase/muconate lactonizing enzyme C-terminal" evidence="4">
    <location>
        <begin position="140"/>
        <end position="238"/>
    </location>
</feature>
<evidence type="ECO:0000256" key="1">
    <source>
        <dbReference type="ARBA" id="ARBA00001946"/>
    </source>
</evidence>
<gene>
    <name evidence="5" type="ORF">GCM10009788_21560</name>
</gene>
<dbReference type="SUPFAM" id="SSF51604">
    <property type="entry name" value="Enolase C-terminal domain-like"/>
    <property type="match status" value="1"/>
</dbReference>
<organism evidence="5 6">
    <name type="scientific">Nocardioides humi</name>
    <dbReference type="NCBI Taxonomy" id="449461"/>
    <lineage>
        <taxon>Bacteria</taxon>
        <taxon>Bacillati</taxon>
        <taxon>Actinomycetota</taxon>
        <taxon>Actinomycetes</taxon>
        <taxon>Propionibacteriales</taxon>
        <taxon>Nocardioidaceae</taxon>
        <taxon>Nocardioides</taxon>
    </lineage>
</organism>
<dbReference type="CDD" id="cd03316">
    <property type="entry name" value="MR_like"/>
    <property type="match status" value="1"/>
</dbReference>
<protein>
    <submittedName>
        <fullName evidence="5">Mandelate racemase/muconate lactonizing enzyme family protein</fullName>
    </submittedName>
</protein>
<dbReference type="InterPro" id="IPR029017">
    <property type="entry name" value="Enolase-like_N"/>
</dbReference>
<evidence type="ECO:0000256" key="3">
    <source>
        <dbReference type="ARBA" id="ARBA00022842"/>
    </source>
</evidence>
<dbReference type="Gene3D" id="3.20.20.120">
    <property type="entry name" value="Enolase-like C-terminal domain"/>
    <property type="match status" value="1"/>
</dbReference>
<proteinExistence type="predicted"/>
<dbReference type="PANTHER" id="PTHR13794:SF58">
    <property type="entry name" value="MITOCHONDRIAL ENOLASE SUPERFAMILY MEMBER 1"/>
    <property type="match status" value="1"/>
</dbReference>
<dbReference type="Proteomes" id="UP001500842">
    <property type="component" value="Unassembled WGS sequence"/>
</dbReference>
<dbReference type="PANTHER" id="PTHR13794">
    <property type="entry name" value="ENOLASE SUPERFAMILY, MANDELATE RACEMASE"/>
    <property type="match status" value="1"/>
</dbReference>
<keyword evidence="2" id="KW-0479">Metal-binding</keyword>
<dbReference type="SMART" id="SM00922">
    <property type="entry name" value="MR_MLE"/>
    <property type="match status" value="1"/>
</dbReference>
<accession>A0ABN2AE90</accession>
<evidence type="ECO:0000256" key="2">
    <source>
        <dbReference type="ARBA" id="ARBA00022723"/>
    </source>
</evidence>
<sequence>MVAITDVSCHVVPIGGENRFGFKRKFEWGCLLVRVMTDEGVEGYSQPVSIHGEARAVAHSIVGMMKPLLLGEDPRFPERIWQKIRANTMKGQAGRSTIGAVDIAVWDLCAKLAGQPLYRMLSPTRDKIRAYASTITLETPEAYGPFCLGLKEEGFTAIKLHIWGDPKRDVEAYRVSREALGDDFELMFDIDGAYGYNRQVALWVGRAVQEMGCNWYETPLAQDDMIGYRELREHLDVQVGGPDMLFDLDDFPAWLSNRATDFVRPNAEMQFGITGQRKVAALAELNHVRCEPHTFGFPLMQAANLAGVLAIESCTYWECPAPVGMMDYLTSDVIRIDADGNVAPNEVPGIGLEIDWDMVEKLTVEIIS</sequence>
<dbReference type="Gene3D" id="3.30.390.10">
    <property type="entry name" value="Enolase-like, N-terminal domain"/>
    <property type="match status" value="1"/>
</dbReference>
<keyword evidence="3" id="KW-0460">Magnesium</keyword>
<evidence type="ECO:0000313" key="6">
    <source>
        <dbReference type="Proteomes" id="UP001500842"/>
    </source>
</evidence>
<evidence type="ECO:0000313" key="5">
    <source>
        <dbReference type="EMBL" id="GAA1517055.1"/>
    </source>
</evidence>
<evidence type="ECO:0000259" key="4">
    <source>
        <dbReference type="SMART" id="SM00922"/>
    </source>
</evidence>
<comment type="caution">
    <text evidence="5">The sequence shown here is derived from an EMBL/GenBank/DDBJ whole genome shotgun (WGS) entry which is preliminary data.</text>
</comment>
<dbReference type="RefSeq" id="WP_141004653.1">
    <property type="nucleotide sequence ID" value="NZ_BAAAOR010000015.1"/>
</dbReference>
<dbReference type="InterPro" id="IPR029065">
    <property type="entry name" value="Enolase_C-like"/>
</dbReference>
<dbReference type="SUPFAM" id="SSF54826">
    <property type="entry name" value="Enolase N-terminal domain-like"/>
    <property type="match status" value="1"/>
</dbReference>
<dbReference type="EMBL" id="BAAAOR010000015">
    <property type="protein sequence ID" value="GAA1517055.1"/>
    <property type="molecule type" value="Genomic_DNA"/>
</dbReference>
<dbReference type="InterPro" id="IPR013342">
    <property type="entry name" value="Mandelate_racemase_C"/>
</dbReference>
<reference evidence="5 6" key="1">
    <citation type="journal article" date="2019" name="Int. J. Syst. Evol. Microbiol.">
        <title>The Global Catalogue of Microorganisms (GCM) 10K type strain sequencing project: providing services to taxonomists for standard genome sequencing and annotation.</title>
        <authorList>
            <consortium name="The Broad Institute Genomics Platform"/>
            <consortium name="The Broad Institute Genome Sequencing Center for Infectious Disease"/>
            <person name="Wu L."/>
            <person name="Ma J."/>
        </authorList>
    </citation>
    <scope>NUCLEOTIDE SEQUENCE [LARGE SCALE GENOMIC DNA]</scope>
    <source>
        <strain evidence="5 6">JCM 14942</strain>
    </source>
</reference>
<dbReference type="InterPro" id="IPR036849">
    <property type="entry name" value="Enolase-like_C_sf"/>
</dbReference>
<dbReference type="InterPro" id="IPR013341">
    <property type="entry name" value="Mandelate_racemase_N_dom"/>
</dbReference>
<comment type="cofactor">
    <cofactor evidence="1">
        <name>Mg(2+)</name>
        <dbReference type="ChEBI" id="CHEBI:18420"/>
    </cofactor>
</comment>
<dbReference type="Pfam" id="PF13378">
    <property type="entry name" value="MR_MLE_C"/>
    <property type="match status" value="1"/>
</dbReference>
<dbReference type="InterPro" id="IPR046945">
    <property type="entry name" value="RHMD-like"/>
</dbReference>